<dbReference type="AlphaFoldDB" id="A0A915E4J8"/>
<reference evidence="2" key="1">
    <citation type="submission" date="2022-11" db="UniProtKB">
        <authorList>
            <consortium name="WormBaseParasite"/>
        </authorList>
    </citation>
    <scope>IDENTIFICATION</scope>
</reference>
<evidence type="ECO:0000313" key="2">
    <source>
        <dbReference type="WBParaSite" id="jg26409"/>
    </source>
</evidence>
<sequence>MLVAHLPLLTVILAFSAQLLTRLANLLTLVALIPTPLDHLRTLQVQLLTWYPHSLAWHTYSVISTHSHATKGSYRSAHKEEDWAFEQPDFDQIIKESEQANDTEKLFGSWFGDFDQDHIEDEADDEGWTLVSDTDYPDDGIFCFSKYFTSDEVFHSRQ</sequence>
<keyword evidence="1" id="KW-1185">Reference proteome</keyword>
<accession>A0A915E4J8</accession>
<dbReference type="WBParaSite" id="jg26409">
    <property type="protein sequence ID" value="jg26409"/>
    <property type="gene ID" value="jg26409"/>
</dbReference>
<protein>
    <submittedName>
        <fullName evidence="2">Uncharacterized protein</fullName>
    </submittedName>
</protein>
<evidence type="ECO:0000313" key="1">
    <source>
        <dbReference type="Proteomes" id="UP000887574"/>
    </source>
</evidence>
<dbReference type="Proteomes" id="UP000887574">
    <property type="component" value="Unplaced"/>
</dbReference>
<proteinExistence type="predicted"/>
<organism evidence="1 2">
    <name type="scientific">Ditylenchus dipsaci</name>
    <dbReference type="NCBI Taxonomy" id="166011"/>
    <lineage>
        <taxon>Eukaryota</taxon>
        <taxon>Metazoa</taxon>
        <taxon>Ecdysozoa</taxon>
        <taxon>Nematoda</taxon>
        <taxon>Chromadorea</taxon>
        <taxon>Rhabditida</taxon>
        <taxon>Tylenchina</taxon>
        <taxon>Tylenchomorpha</taxon>
        <taxon>Sphaerularioidea</taxon>
        <taxon>Anguinidae</taxon>
        <taxon>Anguininae</taxon>
        <taxon>Ditylenchus</taxon>
    </lineage>
</organism>
<name>A0A915E4J8_9BILA</name>